<evidence type="ECO:0000256" key="1">
    <source>
        <dbReference type="ARBA" id="ARBA00022679"/>
    </source>
</evidence>
<gene>
    <name evidence="8" type="ORF">HKK74_35330</name>
</gene>
<dbReference type="CDD" id="cd00317">
    <property type="entry name" value="cyclophilin"/>
    <property type="match status" value="1"/>
</dbReference>
<evidence type="ECO:0000259" key="6">
    <source>
        <dbReference type="PROSITE" id="PS50011"/>
    </source>
</evidence>
<evidence type="ECO:0000256" key="2">
    <source>
        <dbReference type="ARBA" id="ARBA00022741"/>
    </source>
</evidence>
<evidence type="ECO:0000313" key="9">
    <source>
        <dbReference type="Proteomes" id="UP000805614"/>
    </source>
</evidence>
<accession>A0ABR7M209</accession>
<proteinExistence type="predicted"/>
<feature type="compositionally biased region" description="Pro residues" evidence="5">
    <location>
        <begin position="326"/>
        <end position="341"/>
    </location>
</feature>
<dbReference type="Gene3D" id="1.10.510.10">
    <property type="entry name" value="Transferase(Phosphotransferase) domain 1"/>
    <property type="match status" value="1"/>
</dbReference>
<dbReference type="InterPro" id="IPR029000">
    <property type="entry name" value="Cyclophilin-like_dom_sf"/>
</dbReference>
<feature type="domain" description="PPIase cyclophilin-type" evidence="7">
    <location>
        <begin position="475"/>
        <end position="623"/>
    </location>
</feature>
<dbReference type="PANTHER" id="PTHR43289:SF34">
    <property type="entry name" value="SERINE_THREONINE-PROTEIN KINASE YBDM-RELATED"/>
    <property type="match status" value="1"/>
</dbReference>
<dbReference type="Gene3D" id="3.30.200.20">
    <property type="entry name" value="Phosphorylase Kinase, domain 1"/>
    <property type="match status" value="1"/>
</dbReference>
<dbReference type="SUPFAM" id="SSF56112">
    <property type="entry name" value="Protein kinase-like (PK-like)"/>
    <property type="match status" value="1"/>
</dbReference>
<dbReference type="PROSITE" id="PS50072">
    <property type="entry name" value="CSA_PPIASE_2"/>
    <property type="match status" value="1"/>
</dbReference>
<sequence>MIGPLRPTDPATVGGFTLTGRLGEGAQGTVFLGVSDTGEKVAVKLLHSWVVADPHTLRRFRRELAAVERVAPFCTARILASDVTAEHPYIVSEYVDGPSLQQLISEGRDLGGTDLERLAIGTATALAAIHEAGVVHRDFKPGNVLIGSSGPRVIDFGIARPLDATAMTASGAIGTPSYMAPEQLAGAPAQPPLDLFAWACTIAAAANGRPPFGNDTIPAVITRIVNDPPDLGRLTGRLREVISTCLEKDPDRRPTARHVLLALLGSAEQEDLLTSGTVTAARLTPPSSATAPASPPSPSSAPPPSAPPPSAPAPSAPAPFGQQPYAQPPYGQPPYAQPPYGQPPYVAPAFVPASNAATTPSTTPAPPYPVPVRPQRRGSGRTAAIAAGVAVAALVVGVGTAVILDQVLDEGNGGQSGRTASGAQTASGAPSTTTAACTYLPPLAGTEPDQRAAGTPPPRPKYSGTVRASMATSRGTIVMDLDAAKAPCTVNSFAHLAERGFYDSLSCHRLSTVTALRILQCGDPGGKGTGGPGYRFADENRGAADYPRGTVAMSRSERTDTNGSQFFIVYDDIEELSGNYTVFGKVVSSLKVVEDLAAHGTDDSESDGAGRPNRSITIKDVTLTPRS</sequence>
<dbReference type="Pfam" id="PF00069">
    <property type="entry name" value="Pkinase"/>
    <property type="match status" value="1"/>
</dbReference>
<dbReference type="EMBL" id="JABVEC010000047">
    <property type="protein sequence ID" value="MBC6470727.1"/>
    <property type="molecule type" value="Genomic_DNA"/>
</dbReference>
<evidence type="ECO:0000259" key="7">
    <source>
        <dbReference type="PROSITE" id="PS50072"/>
    </source>
</evidence>
<keyword evidence="4" id="KW-0067">ATP-binding</keyword>
<dbReference type="InterPro" id="IPR011009">
    <property type="entry name" value="Kinase-like_dom_sf"/>
</dbReference>
<feature type="compositionally biased region" description="Pro residues" evidence="5">
    <location>
        <begin position="293"/>
        <end position="317"/>
    </location>
</feature>
<dbReference type="PROSITE" id="PS50011">
    <property type="entry name" value="PROTEIN_KINASE_DOM"/>
    <property type="match status" value="1"/>
</dbReference>
<dbReference type="PRINTS" id="PR00153">
    <property type="entry name" value="CSAPPISMRASE"/>
</dbReference>
<feature type="region of interest" description="Disordered" evidence="5">
    <location>
        <begin position="599"/>
        <end position="627"/>
    </location>
</feature>
<dbReference type="InterPro" id="IPR008271">
    <property type="entry name" value="Ser/Thr_kinase_AS"/>
</dbReference>
<evidence type="ECO:0000256" key="5">
    <source>
        <dbReference type="SAM" id="MobiDB-lite"/>
    </source>
</evidence>
<dbReference type="Pfam" id="PF00160">
    <property type="entry name" value="Pro_isomerase"/>
    <property type="match status" value="1"/>
</dbReference>
<dbReference type="CDD" id="cd14014">
    <property type="entry name" value="STKc_PknB_like"/>
    <property type="match status" value="1"/>
</dbReference>
<dbReference type="PROSITE" id="PS00108">
    <property type="entry name" value="PROTEIN_KINASE_ST"/>
    <property type="match status" value="1"/>
</dbReference>
<feature type="compositionally biased region" description="Low complexity" evidence="5">
    <location>
        <begin position="417"/>
        <end position="438"/>
    </location>
</feature>
<dbReference type="InterPro" id="IPR002130">
    <property type="entry name" value="Cyclophilin-type_PPIase_dom"/>
</dbReference>
<keyword evidence="2" id="KW-0547">Nucleotide-binding</keyword>
<dbReference type="PANTHER" id="PTHR43289">
    <property type="entry name" value="MITOGEN-ACTIVATED PROTEIN KINASE KINASE KINASE 20-RELATED"/>
    <property type="match status" value="1"/>
</dbReference>
<dbReference type="GO" id="GO:0016853">
    <property type="term" value="F:isomerase activity"/>
    <property type="evidence" value="ECO:0007669"/>
    <property type="project" value="UniProtKB-KW"/>
</dbReference>
<dbReference type="Proteomes" id="UP000805614">
    <property type="component" value="Unassembled WGS sequence"/>
</dbReference>
<evidence type="ECO:0000313" key="8">
    <source>
        <dbReference type="EMBL" id="MBC6470727.1"/>
    </source>
</evidence>
<feature type="region of interest" description="Disordered" evidence="5">
    <location>
        <begin position="356"/>
        <end position="376"/>
    </location>
</feature>
<evidence type="ECO:0000256" key="4">
    <source>
        <dbReference type="ARBA" id="ARBA00022840"/>
    </source>
</evidence>
<dbReference type="InterPro" id="IPR000719">
    <property type="entry name" value="Prot_kinase_dom"/>
</dbReference>
<dbReference type="SUPFAM" id="SSF50891">
    <property type="entry name" value="Cyclophilin-like"/>
    <property type="match status" value="1"/>
</dbReference>
<protein>
    <submittedName>
        <fullName evidence="8">Peptidylprolyl isomerase</fullName>
    </submittedName>
</protein>
<evidence type="ECO:0000256" key="3">
    <source>
        <dbReference type="ARBA" id="ARBA00022777"/>
    </source>
</evidence>
<feature type="region of interest" description="Disordered" evidence="5">
    <location>
        <begin position="412"/>
        <end position="466"/>
    </location>
</feature>
<keyword evidence="9" id="KW-1185">Reference proteome</keyword>
<keyword evidence="8" id="KW-0413">Isomerase</keyword>
<dbReference type="Gene3D" id="2.40.100.10">
    <property type="entry name" value="Cyclophilin-like"/>
    <property type="match status" value="1"/>
</dbReference>
<dbReference type="RefSeq" id="WP_187247769.1">
    <property type="nucleotide sequence ID" value="NZ_BAAAOK010000031.1"/>
</dbReference>
<feature type="domain" description="Protein kinase" evidence="6">
    <location>
        <begin position="16"/>
        <end position="273"/>
    </location>
</feature>
<feature type="region of interest" description="Disordered" evidence="5">
    <location>
        <begin position="282"/>
        <end position="341"/>
    </location>
</feature>
<name>A0ABR7M209_9ACTN</name>
<keyword evidence="1" id="KW-0808">Transferase</keyword>
<reference evidence="8 9" key="1">
    <citation type="submission" date="2020-06" db="EMBL/GenBank/DDBJ databases">
        <title>Actinomadura xiongansis sp. nov., isolated from soil of Baiyangdian.</title>
        <authorList>
            <person name="Zhang X."/>
        </authorList>
    </citation>
    <scope>NUCLEOTIDE SEQUENCE [LARGE SCALE GENOMIC DNA]</scope>
    <source>
        <strain evidence="8 9">HBUM206468</strain>
    </source>
</reference>
<keyword evidence="3" id="KW-0418">Kinase</keyword>
<comment type="caution">
    <text evidence="8">The sequence shown here is derived from an EMBL/GenBank/DDBJ whole genome shotgun (WGS) entry which is preliminary data.</text>
</comment>
<feature type="compositionally biased region" description="Pro residues" evidence="5">
    <location>
        <begin position="363"/>
        <end position="372"/>
    </location>
</feature>
<organism evidence="8 9">
    <name type="scientific">Actinomadura alba</name>
    <dbReference type="NCBI Taxonomy" id="406431"/>
    <lineage>
        <taxon>Bacteria</taxon>
        <taxon>Bacillati</taxon>
        <taxon>Actinomycetota</taxon>
        <taxon>Actinomycetes</taxon>
        <taxon>Streptosporangiales</taxon>
        <taxon>Thermomonosporaceae</taxon>
        <taxon>Actinomadura</taxon>
    </lineage>
</organism>